<dbReference type="GeneID" id="61252437"/>
<proteinExistence type="predicted"/>
<dbReference type="AlphaFoldDB" id="A0AB34VKH5"/>
<organism evidence="2 3">
    <name type="scientific">Pantoea stewartii</name>
    <dbReference type="NCBI Taxonomy" id="66269"/>
    <lineage>
        <taxon>Bacteria</taxon>
        <taxon>Pseudomonadati</taxon>
        <taxon>Pseudomonadota</taxon>
        <taxon>Gammaproteobacteria</taxon>
        <taxon>Enterobacterales</taxon>
        <taxon>Erwiniaceae</taxon>
        <taxon>Pantoea</taxon>
    </lineage>
</organism>
<keyword evidence="1" id="KW-0812">Transmembrane</keyword>
<keyword evidence="1" id="KW-1133">Transmembrane helix</keyword>
<comment type="caution">
    <text evidence="2">The sequence shown here is derived from an EMBL/GenBank/DDBJ whole genome shotgun (WGS) entry which is preliminary data.</text>
</comment>
<name>A0AB34VKH5_9GAMM</name>
<gene>
    <name evidence="2" type="ORF">RSA13_05575</name>
</gene>
<accession>A0AB34VKH5</accession>
<evidence type="ECO:0000313" key="2">
    <source>
        <dbReference type="EMBL" id="KTS99271.1"/>
    </source>
</evidence>
<dbReference type="RefSeq" id="WP_033739511.1">
    <property type="nucleotide sequence ID" value="NZ_CP046585.1"/>
</dbReference>
<protein>
    <submittedName>
        <fullName evidence="2">Uncharacterized protein</fullName>
    </submittedName>
</protein>
<reference evidence="2 3" key="1">
    <citation type="journal article" date="2016" name="Front. Microbiol.">
        <title>Genomic Resource of Rice Seed Associated Bacteria.</title>
        <authorList>
            <person name="Midha S."/>
            <person name="Bansal K."/>
            <person name="Sharma S."/>
            <person name="Kumar N."/>
            <person name="Patil P.P."/>
            <person name="Chaudhry V."/>
            <person name="Patil P.B."/>
        </authorList>
    </citation>
    <scope>NUCLEOTIDE SEQUENCE [LARGE SCALE GENOMIC DNA]</scope>
    <source>
        <strain evidence="2 3">RSA13</strain>
    </source>
</reference>
<feature type="transmembrane region" description="Helical" evidence="1">
    <location>
        <begin position="44"/>
        <end position="75"/>
    </location>
</feature>
<evidence type="ECO:0000313" key="3">
    <source>
        <dbReference type="Proteomes" id="UP000072520"/>
    </source>
</evidence>
<evidence type="ECO:0000256" key="1">
    <source>
        <dbReference type="SAM" id="Phobius"/>
    </source>
</evidence>
<dbReference type="Proteomes" id="UP000072520">
    <property type="component" value="Unassembled WGS sequence"/>
</dbReference>
<sequence length="184" mass="21453">MKDALFFLSGFLLSIASFRSARYALEGNSNLWLCRILTVLWSLMVFVLFPLFLAIGLYGPALILVALNLIIVWAGREHRKEMARKKQKATAVKPHIPLVDVDMPWLNMKEIGFSYFDYEGKVVYQRVDVESCDGRFIKGYSHFYRELRAFELDRIEYGMVIVWRTNESMTVDDWLIAYVEAYSL</sequence>
<keyword evidence="1" id="KW-0472">Membrane</keyword>
<dbReference type="EMBL" id="LDSI01000007">
    <property type="protein sequence ID" value="KTS99271.1"/>
    <property type="molecule type" value="Genomic_DNA"/>
</dbReference>